<feature type="compositionally biased region" description="Low complexity" evidence="1">
    <location>
        <begin position="51"/>
        <end position="60"/>
    </location>
</feature>
<dbReference type="EMBL" id="CADCTV010000675">
    <property type="protein sequence ID" value="CAA9353068.1"/>
    <property type="molecule type" value="Genomic_DNA"/>
</dbReference>
<name>A0A6J4MB31_9BACT</name>
<organism evidence="2">
    <name type="scientific">uncultured Gemmatimonadota bacterium</name>
    <dbReference type="NCBI Taxonomy" id="203437"/>
    <lineage>
        <taxon>Bacteria</taxon>
        <taxon>Pseudomonadati</taxon>
        <taxon>Gemmatimonadota</taxon>
        <taxon>environmental samples</taxon>
    </lineage>
</organism>
<feature type="region of interest" description="Disordered" evidence="1">
    <location>
        <begin position="1"/>
        <end position="60"/>
    </location>
</feature>
<feature type="non-terminal residue" evidence="2">
    <location>
        <position position="1"/>
    </location>
</feature>
<proteinExistence type="predicted"/>
<gene>
    <name evidence="2" type="ORF">AVDCRST_MAG89-3243</name>
</gene>
<evidence type="ECO:0000313" key="2">
    <source>
        <dbReference type="EMBL" id="CAA9353068.1"/>
    </source>
</evidence>
<dbReference type="AlphaFoldDB" id="A0A6J4MB31"/>
<feature type="compositionally biased region" description="Low complexity" evidence="1">
    <location>
        <begin position="21"/>
        <end position="38"/>
    </location>
</feature>
<evidence type="ECO:0000256" key="1">
    <source>
        <dbReference type="SAM" id="MobiDB-lite"/>
    </source>
</evidence>
<feature type="non-terminal residue" evidence="2">
    <location>
        <position position="60"/>
    </location>
</feature>
<sequence length="60" mass="6117">DRALAAGPAGVPQVPGRADVRAGPGIPRLRGRPPALRGARGHSHPADRRGAPAGSRRGRL</sequence>
<protein>
    <submittedName>
        <fullName evidence="2">FIG002473: Protein YcaR in KDO2-Lipid A biosynthesis cluster</fullName>
    </submittedName>
</protein>
<reference evidence="2" key="1">
    <citation type="submission" date="2020-02" db="EMBL/GenBank/DDBJ databases">
        <authorList>
            <person name="Meier V. D."/>
        </authorList>
    </citation>
    <scope>NUCLEOTIDE SEQUENCE</scope>
    <source>
        <strain evidence="2">AVDCRST_MAG89</strain>
    </source>
</reference>
<accession>A0A6J4MB31</accession>